<reference evidence="12 13" key="1">
    <citation type="submission" date="2018-06" db="EMBL/GenBank/DDBJ databases">
        <authorList>
            <consortium name="Pathogen Informatics"/>
            <person name="Doyle S."/>
        </authorList>
    </citation>
    <scope>NUCLEOTIDE SEQUENCE [LARGE SCALE GENOMIC DNA]</scope>
    <source>
        <strain evidence="12 13">NCTC10293</strain>
    </source>
</reference>
<feature type="compositionally biased region" description="Polar residues" evidence="10">
    <location>
        <begin position="23"/>
        <end position="53"/>
    </location>
</feature>
<keyword evidence="4" id="KW-0698">rRNA processing</keyword>
<dbReference type="PANTHER" id="PTHR21600">
    <property type="entry name" value="MITOCHONDRIAL RNA PSEUDOURIDINE SYNTHASE"/>
    <property type="match status" value="1"/>
</dbReference>
<evidence type="ECO:0000256" key="2">
    <source>
        <dbReference type="ARBA" id="ARBA00002876"/>
    </source>
</evidence>
<dbReference type="Gene3D" id="3.10.290.10">
    <property type="entry name" value="RNA-binding S4 domain"/>
    <property type="match status" value="1"/>
</dbReference>
<dbReference type="EC" id="5.4.99.-" evidence="9"/>
<dbReference type="Pfam" id="PF01479">
    <property type="entry name" value="S4"/>
    <property type="match status" value="1"/>
</dbReference>
<dbReference type="PROSITE" id="PS50889">
    <property type="entry name" value="S4"/>
    <property type="match status" value="1"/>
</dbReference>
<dbReference type="PANTHER" id="PTHR21600:SF92">
    <property type="entry name" value="RIBOSOMAL LARGE SUBUNIT PSEUDOURIDINE SYNTHASE C"/>
    <property type="match status" value="1"/>
</dbReference>
<dbReference type="Pfam" id="PF00849">
    <property type="entry name" value="PseudoU_synth_2"/>
    <property type="match status" value="1"/>
</dbReference>
<keyword evidence="5 8" id="KW-0694">RNA-binding</keyword>
<dbReference type="InterPro" id="IPR006225">
    <property type="entry name" value="PsdUridine_synth_RluC/D"/>
</dbReference>
<dbReference type="CDD" id="cd00165">
    <property type="entry name" value="S4"/>
    <property type="match status" value="1"/>
</dbReference>
<dbReference type="SMART" id="SM00363">
    <property type="entry name" value="S4"/>
    <property type="match status" value="1"/>
</dbReference>
<evidence type="ECO:0000256" key="1">
    <source>
        <dbReference type="ARBA" id="ARBA00000381"/>
    </source>
</evidence>
<evidence type="ECO:0000256" key="10">
    <source>
        <dbReference type="SAM" id="MobiDB-lite"/>
    </source>
</evidence>
<comment type="similarity">
    <text evidence="3 9">Belongs to the pseudouridine synthase RluA family.</text>
</comment>
<dbReference type="GO" id="GO:0003723">
    <property type="term" value="F:RNA binding"/>
    <property type="evidence" value="ECO:0007669"/>
    <property type="project" value="UniProtKB-KW"/>
</dbReference>
<feature type="compositionally biased region" description="Low complexity" evidence="10">
    <location>
        <begin position="10"/>
        <end position="22"/>
    </location>
</feature>
<feature type="domain" description="RNA-binding S4" evidence="11">
    <location>
        <begin position="94"/>
        <end position="153"/>
    </location>
</feature>
<dbReference type="InterPro" id="IPR050188">
    <property type="entry name" value="RluA_PseudoU_synthase"/>
</dbReference>
<evidence type="ECO:0000256" key="7">
    <source>
        <dbReference type="PIRSR" id="PIRSR606225-1"/>
    </source>
</evidence>
<dbReference type="InterPro" id="IPR020103">
    <property type="entry name" value="PsdUridine_synth_cat_dom_sf"/>
</dbReference>
<dbReference type="InterPro" id="IPR006145">
    <property type="entry name" value="PsdUridine_synth_RsuA/RluA"/>
</dbReference>
<dbReference type="NCBIfam" id="TIGR00005">
    <property type="entry name" value="rluA_subfam"/>
    <property type="match status" value="1"/>
</dbReference>
<evidence type="ECO:0000259" key="11">
    <source>
        <dbReference type="SMART" id="SM00363"/>
    </source>
</evidence>
<evidence type="ECO:0000256" key="5">
    <source>
        <dbReference type="ARBA" id="ARBA00022884"/>
    </source>
</evidence>
<dbReference type="SUPFAM" id="SSF55174">
    <property type="entry name" value="Alpha-L RNA-binding motif"/>
    <property type="match status" value="1"/>
</dbReference>
<protein>
    <recommendedName>
        <fullName evidence="9">Pseudouridine synthase</fullName>
        <ecNumber evidence="9">5.4.99.-</ecNumber>
    </recommendedName>
</protein>
<dbReference type="SUPFAM" id="SSF55120">
    <property type="entry name" value="Pseudouridine synthase"/>
    <property type="match status" value="1"/>
</dbReference>
<comment type="catalytic activity">
    <reaction evidence="1">
        <text>uridine(955/2504/2580) in 23S rRNA = pseudouridine(955/2504/2580) in 23S rRNA</text>
        <dbReference type="Rhea" id="RHEA:42528"/>
        <dbReference type="Rhea" id="RHEA-COMP:10099"/>
        <dbReference type="Rhea" id="RHEA-COMP:10100"/>
        <dbReference type="ChEBI" id="CHEBI:65314"/>
        <dbReference type="ChEBI" id="CHEBI:65315"/>
        <dbReference type="EC" id="5.4.99.24"/>
    </reaction>
</comment>
<keyword evidence="6 9" id="KW-0413">Isomerase</keyword>
<evidence type="ECO:0000256" key="9">
    <source>
        <dbReference type="RuleBase" id="RU362028"/>
    </source>
</evidence>
<name>A0A378R709_9GAMM</name>
<accession>A0A378R709</accession>
<dbReference type="CDD" id="cd02869">
    <property type="entry name" value="PseudoU_synth_RluA_like"/>
    <property type="match status" value="1"/>
</dbReference>
<dbReference type="Gene3D" id="3.30.2350.10">
    <property type="entry name" value="Pseudouridine synthase"/>
    <property type="match status" value="1"/>
</dbReference>
<comment type="function">
    <text evidence="2">Responsible for synthesis of pseudouridine from uracil at positions 955, 2504 and 2580 in 23S ribosomal RNA.</text>
</comment>
<evidence type="ECO:0000313" key="12">
    <source>
        <dbReference type="EMBL" id="STZ10718.1"/>
    </source>
</evidence>
<dbReference type="Proteomes" id="UP000255279">
    <property type="component" value="Unassembled WGS sequence"/>
</dbReference>
<dbReference type="InterPro" id="IPR002942">
    <property type="entry name" value="S4_RNA-bd"/>
</dbReference>
<sequence>MKNFSKKPKNSPNSPAKRSNSPQNRLASGQVAKSQFAKNQSAKKPFAKNSSADKMSAPLSKPNAKKAQSASADEQISDFSRVNLLSVTPNQDGQRLDNFLLARLKGLPRSHVYKMIRDDEIRINGKRTKPHARLEVGDVVRVAPVRLASRQAPVISEQFAKGLMARIVYEDDGLIVLNKPYGMAVHGGSGESFGVIEALREAMGKSYLELIHRIDKDTSGLLLIAKKRSTLKALQAAFRERSISKSYLCLVHGHIKGERHLIDAPLYKYTLPSGERRVKVHKDGKPSQTQAKVLATFTLENRPASLVLASPLTGRTHQIRVHMAHLGHALLGDDKYQTNPNALPVKRLCLHAWQLHLPSEHSAQTDEQADAPVRPRRFVAALADDMQDLLPADVLAKIDE</sequence>
<dbReference type="InterPro" id="IPR036986">
    <property type="entry name" value="S4_RNA-bd_sf"/>
</dbReference>
<comment type="catalytic activity">
    <reaction evidence="9">
        <text>a uridine in RNA = a pseudouridine in RNA</text>
        <dbReference type="Rhea" id="RHEA:48348"/>
        <dbReference type="Rhea" id="RHEA-COMP:12068"/>
        <dbReference type="Rhea" id="RHEA-COMP:12069"/>
        <dbReference type="ChEBI" id="CHEBI:65314"/>
        <dbReference type="ChEBI" id="CHEBI:65315"/>
    </reaction>
</comment>
<evidence type="ECO:0000256" key="3">
    <source>
        <dbReference type="ARBA" id="ARBA00010876"/>
    </source>
</evidence>
<dbReference type="PROSITE" id="PS01129">
    <property type="entry name" value="PSI_RLU"/>
    <property type="match status" value="1"/>
</dbReference>
<dbReference type="AlphaFoldDB" id="A0A378R709"/>
<feature type="active site" evidence="7">
    <location>
        <position position="215"/>
    </location>
</feature>
<dbReference type="InterPro" id="IPR006224">
    <property type="entry name" value="PsdUridine_synth_RluA-like_CS"/>
</dbReference>
<organism evidence="12 13">
    <name type="scientific">Moraxella caviae</name>
    <dbReference type="NCBI Taxonomy" id="34060"/>
    <lineage>
        <taxon>Bacteria</taxon>
        <taxon>Pseudomonadati</taxon>
        <taxon>Pseudomonadota</taxon>
        <taxon>Gammaproteobacteria</taxon>
        <taxon>Moraxellales</taxon>
        <taxon>Moraxellaceae</taxon>
        <taxon>Moraxella</taxon>
    </lineage>
</organism>
<dbReference type="GO" id="GO:0000455">
    <property type="term" value="P:enzyme-directed rRNA pseudouridine synthesis"/>
    <property type="evidence" value="ECO:0007669"/>
    <property type="project" value="UniProtKB-ARBA"/>
</dbReference>
<evidence type="ECO:0000256" key="6">
    <source>
        <dbReference type="ARBA" id="ARBA00023235"/>
    </source>
</evidence>
<proteinExistence type="inferred from homology"/>
<evidence type="ECO:0000313" key="13">
    <source>
        <dbReference type="Proteomes" id="UP000255279"/>
    </source>
</evidence>
<gene>
    <name evidence="12" type="primary">rluC</name>
    <name evidence="12" type="ORF">NCTC10293_01073</name>
</gene>
<evidence type="ECO:0000256" key="4">
    <source>
        <dbReference type="ARBA" id="ARBA00022552"/>
    </source>
</evidence>
<feature type="region of interest" description="Disordered" evidence="10">
    <location>
        <begin position="1"/>
        <end position="73"/>
    </location>
</feature>
<evidence type="ECO:0000256" key="8">
    <source>
        <dbReference type="PROSITE-ProRule" id="PRU00182"/>
    </source>
</evidence>
<dbReference type="GO" id="GO:0160141">
    <property type="term" value="F:23S rRNA pseudouridine(955/2504/2580) synthase activity"/>
    <property type="evidence" value="ECO:0007669"/>
    <property type="project" value="UniProtKB-EC"/>
</dbReference>
<dbReference type="EMBL" id="UGQE01000001">
    <property type="protein sequence ID" value="STZ10718.1"/>
    <property type="molecule type" value="Genomic_DNA"/>
</dbReference>